<accession>G2Y1D8</accession>
<reference evidence="2" key="1">
    <citation type="journal article" date="2011" name="PLoS Genet.">
        <title>Genomic analysis of the necrotrophic fungal pathogens Sclerotinia sclerotiorum and Botrytis cinerea.</title>
        <authorList>
            <person name="Amselem J."/>
            <person name="Cuomo C.A."/>
            <person name="van Kan J.A."/>
            <person name="Viaud M."/>
            <person name="Benito E.P."/>
            <person name="Couloux A."/>
            <person name="Coutinho P.M."/>
            <person name="de Vries R.P."/>
            <person name="Dyer P.S."/>
            <person name="Fillinger S."/>
            <person name="Fournier E."/>
            <person name="Gout L."/>
            <person name="Hahn M."/>
            <person name="Kohn L."/>
            <person name="Lapalu N."/>
            <person name="Plummer K.M."/>
            <person name="Pradier J.M."/>
            <person name="Quevillon E."/>
            <person name="Sharon A."/>
            <person name="Simon A."/>
            <person name="ten Have A."/>
            <person name="Tudzynski B."/>
            <person name="Tudzynski P."/>
            <person name="Wincker P."/>
            <person name="Andrew M."/>
            <person name="Anthouard V."/>
            <person name="Beever R.E."/>
            <person name="Beffa R."/>
            <person name="Benoit I."/>
            <person name="Bouzid O."/>
            <person name="Brault B."/>
            <person name="Chen Z."/>
            <person name="Choquer M."/>
            <person name="Collemare J."/>
            <person name="Cotton P."/>
            <person name="Danchin E.G."/>
            <person name="Da Silva C."/>
            <person name="Gautier A."/>
            <person name="Giraud C."/>
            <person name="Giraud T."/>
            <person name="Gonzalez C."/>
            <person name="Grossetete S."/>
            <person name="Guldener U."/>
            <person name="Henrissat B."/>
            <person name="Howlett B.J."/>
            <person name="Kodira C."/>
            <person name="Kretschmer M."/>
            <person name="Lappartient A."/>
            <person name="Leroch M."/>
            <person name="Levis C."/>
            <person name="Mauceli E."/>
            <person name="Neuveglise C."/>
            <person name="Oeser B."/>
            <person name="Pearson M."/>
            <person name="Poulain J."/>
            <person name="Poussereau N."/>
            <person name="Quesneville H."/>
            <person name="Rascle C."/>
            <person name="Schumacher J."/>
            <person name="Segurens B."/>
            <person name="Sexton A."/>
            <person name="Silva E."/>
            <person name="Sirven C."/>
            <person name="Soanes D.M."/>
            <person name="Talbot N.J."/>
            <person name="Templeton M."/>
            <person name="Yandava C."/>
            <person name="Yarden O."/>
            <person name="Zeng Q."/>
            <person name="Rollins J.A."/>
            <person name="Lebrun M.H."/>
            <person name="Dickman M."/>
        </authorList>
    </citation>
    <scope>NUCLEOTIDE SEQUENCE [LARGE SCALE GENOMIC DNA]</scope>
    <source>
        <strain evidence="2">T4</strain>
    </source>
</reference>
<name>G2Y1D8_BOTF4</name>
<gene>
    <name evidence="1" type="ORF">BofuT4_P040890.1</name>
</gene>
<evidence type="ECO:0000313" key="2">
    <source>
        <dbReference type="Proteomes" id="UP000008177"/>
    </source>
</evidence>
<proteinExistence type="predicted"/>
<sequence length="46" mass="5311">MMRDSRAEGLRALRAEQTERRRIEEELRAIKKAQGPGRSRLSQSVS</sequence>
<evidence type="ECO:0000313" key="1">
    <source>
        <dbReference type="EMBL" id="CCD46478.1"/>
    </source>
</evidence>
<dbReference type="InParanoid" id="G2Y1D8"/>
<dbReference type="HOGENOM" id="CLU_3191213_0_0_1"/>
<protein>
    <submittedName>
        <fullName evidence="1">Uncharacterized protein</fullName>
    </submittedName>
</protein>
<organism evidence="1 2">
    <name type="scientific">Botryotinia fuckeliana (strain T4)</name>
    <name type="common">Noble rot fungus</name>
    <name type="synonym">Botrytis cinerea</name>
    <dbReference type="NCBI Taxonomy" id="999810"/>
    <lineage>
        <taxon>Eukaryota</taxon>
        <taxon>Fungi</taxon>
        <taxon>Dikarya</taxon>
        <taxon>Ascomycota</taxon>
        <taxon>Pezizomycotina</taxon>
        <taxon>Leotiomycetes</taxon>
        <taxon>Helotiales</taxon>
        <taxon>Sclerotiniaceae</taxon>
        <taxon>Botrytis</taxon>
    </lineage>
</organism>
<dbReference type="Proteomes" id="UP000008177">
    <property type="component" value="Unplaced contigs"/>
</dbReference>
<dbReference type="EMBL" id="FQ790282">
    <property type="protein sequence ID" value="CCD46478.1"/>
    <property type="molecule type" value="Genomic_DNA"/>
</dbReference>
<dbReference type="STRING" id="999810.G2Y1D8"/>
<dbReference type="AlphaFoldDB" id="G2Y1D8"/>